<dbReference type="EMBL" id="JAAFGS010000003">
    <property type="protein sequence ID" value="NGZ75727.1"/>
    <property type="molecule type" value="Genomic_DNA"/>
</dbReference>
<sequence>MKYFKPEYWTDMQSLEPTEESDRLWETGIAEYLAQLEGLQTKLSARNYAFFRHDSLHDGYVTDLIVTNQNAARMKAEGRYGGVRIQQNPITVTVEVLSREFVYTLKFSKVSRFSVDSPAEELLPGSSGFGDWGYAELTEVQDALLRYEVLFSSGATMLIEFAGFSYGRKKFAK</sequence>
<organism evidence="1 2">
    <name type="scientific">Saccharibacillus alkalitolerans</name>
    <dbReference type="NCBI Taxonomy" id="2705290"/>
    <lineage>
        <taxon>Bacteria</taxon>
        <taxon>Bacillati</taxon>
        <taxon>Bacillota</taxon>
        <taxon>Bacilli</taxon>
        <taxon>Bacillales</taxon>
        <taxon>Paenibacillaceae</taxon>
        <taxon>Saccharibacillus</taxon>
    </lineage>
</organism>
<accession>A0ABX0F418</accession>
<gene>
    <name evidence="1" type="ORF">GYN08_10365</name>
</gene>
<evidence type="ECO:0000313" key="2">
    <source>
        <dbReference type="Proteomes" id="UP000800303"/>
    </source>
</evidence>
<proteinExistence type="predicted"/>
<name>A0ABX0F418_9BACL</name>
<dbReference type="Proteomes" id="UP000800303">
    <property type="component" value="Unassembled WGS sequence"/>
</dbReference>
<comment type="caution">
    <text evidence="1">The sequence shown here is derived from an EMBL/GenBank/DDBJ whole genome shotgun (WGS) entry which is preliminary data.</text>
</comment>
<keyword evidence="2" id="KW-1185">Reference proteome</keyword>
<reference evidence="1 2" key="1">
    <citation type="submission" date="2020-01" db="EMBL/GenBank/DDBJ databases">
        <title>Polyphasic characterisation and genomic insights into a novel alkali tolerant bacterium VR-M41.</title>
        <authorList>
            <person name="Vemuluri V.R."/>
        </authorList>
    </citation>
    <scope>NUCLEOTIDE SEQUENCE [LARGE SCALE GENOMIC DNA]</scope>
    <source>
        <strain evidence="1 2">VR-M41</strain>
    </source>
</reference>
<protein>
    <submittedName>
        <fullName evidence="1">Uncharacterized protein</fullName>
    </submittedName>
</protein>
<dbReference type="RefSeq" id="WP_166274141.1">
    <property type="nucleotide sequence ID" value="NZ_JAAFGS010000003.1"/>
</dbReference>
<evidence type="ECO:0000313" key="1">
    <source>
        <dbReference type="EMBL" id="NGZ75727.1"/>
    </source>
</evidence>